<dbReference type="Proteomes" id="UP000186684">
    <property type="component" value="Unassembled WGS sequence"/>
</dbReference>
<protein>
    <submittedName>
        <fullName evidence="8">Membrane protein involved in the export of O-antigen and teichoic acid</fullName>
    </submittedName>
</protein>
<feature type="transmembrane region" description="Helical" evidence="7">
    <location>
        <begin position="353"/>
        <end position="377"/>
    </location>
</feature>
<dbReference type="STRING" id="633194.SAMN05421759_11335"/>
<dbReference type="RefSeq" id="WP_076449711.1">
    <property type="nucleotide sequence ID" value="NZ_FTOQ01000013.1"/>
</dbReference>
<feature type="transmembrane region" description="Helical" evidence="7">
    <location>
        <begin position="98"/>
        <end position="119"/>
    </location>
</feature>
<comment type="similarity">
    <text evidence="2">Belongs to the polysaccharide synthase family.</text>
</comment>
<feature type="transmembrane region" description="Helical" evidence="7">
    <location>
        <begin position="128"/>
        <end position="149"/>
    </location>
</feature>
<dbReference type="InterPro" id="IPR050833">
    <property type="entry name" value="Poly_Biosynth_Transport"/>
</dbReference>
<feature type="transmembrane region" description="Helical" evidence="7">
    <location>
        <begin position="155"/>
        <end position="181"/>
    </location>
</feature>
<feature type="transmembrane region" description="Helical" evidence="7">
    <location>
        <begin position="300"/>
        <end position="318"/>
    </location>
</feature>
<evidence type="ECO:0000256" key="4">
    <source>
        <dbReference type="ARBA" id="ARBA00022692"/>
    </source>
</evidence>
<dbReference type="EMBL" id="FTOQ01000013">
    <property type="protein sequence ID" value="SIT06305.1"/>
    <property type="molecule type" value="Genomic_DNA"/>
</dbReference>
<evidence type="ECO:0000256" key="6">
    <source>
        <dbReference type="ARBA" id="ARBA00023136"/>
    </source>
</evidence>
<dbReference type="GO" id="GO:0005886">
    <property type="term" value="C:plasma membrane"/>
    <property type="evidence" value="ECO:0007669"/>
    <property type="project" value="UniProtKB-SubCell"/>
</dbReference>
<feature type="transmembrane region" description="Helical" evidence="7">
    <location>
        <begin position="202"/>
        <end position="226"/>
    </location>
</feature>
<sequence length="441" mass="45787">MSGAGWAALLQWSRVGLSAFVFLLAARLLPIEEIGRYAVLLAPIRLFQNALRVGLSETVILGPDREGYHRALSGIGMAAGALATLGLGVAAWGLGMPLLAALAPLPFLGALGAVAEGILRKRMNLRALAIRTALAQTFAALVAGIALWRGAGIEALALFAVVATGTASFLALRAAPIGPVWPSRRRIALLRRPAQITCRDMLSSGLYPLAQVLVGAVFGLAAAGAFQMAVRLVQLTEALTLAPLKFAALPALRRVPGLLSDTADATARIAFWAWPGLYVAAPDIALIAVGPAHAEAVAPVLRALAPFGLFCALSMPWLQAVAAARGTRFLLWRSAALLLLSGGAIWLSRDLSVIAAAHALAVIGCVFWAAPFAVVALRHRGVAPALPRTAIIAGTCMMIGLMPLLALPPSPLRLGLLLCLGSAVYAGVTRLMAFRPGVVPT</sequence>
<feature type="transmembrane region" description="Helical" evidence="7">
    <location>
        <begin position="330"/>
        <end position="347"/>
    </location>
</feature>
<comment type="subcellular location">
    <subcellularLocation>
        <location evidence="1">Cell membrane</location>
        <topology evidence="1">Multi-pass membrane protein</topology>
    </subcellularLocation>
</comment>
<evidence type="ECO:0000256" key="2">
    <source>
        <dbReference type="ARBA" id="ARBA00007430"/>
    </source>
</evidence>
<dbReference type="OrthoDB" id="7860659at2"/>
<dbReference type="AlphaFoldDB" id="A0A1N7P6N6"/>
<evidence type="ECO:0000256" key="1">
    <source>
        <dbReference type="ARBA" id="ARBA00004651"/>
    </source>
</evidence>
<organism evidence="8 9">
    <name type="scientific">Roseivivax lentus</name>
    <dbReference type="NCBI Taxonomy" id="633194"/>
    <lineage>
        <taxon>Bacteria</taxon>
        <taxon>Pseudomonadati</taxon>
        <taxon>Pseudomonadota</taxon>
        <taxon>Alphaproteobacteria</taxon>
        <taxon>Rhodobacterales</taxon>
        <taxon>Roseobacteraceae</taxon>
        <taxon>Roseivivax</taxon>
    </lineage>
</organism>
<proteinExistence type="inferred from homology"/>
<keyword evidence="4 7" id="KW-0812">Transmembrane</keyword>
<keyword evidence="3" id="KW-1003">Cell membrane</keyword>
<reference evidence="9" key="1">
    <citation type="submission" date="2017-01" db="EMBL/GenBank/DDBJ databases">
        <authorList>
            <person name="Varghese N."/>
            <person name="Submissions S."/>
        </authorList>
    </citation>
    <scope>NUCLEOTIDE SEQUENCE [LARGE SCALE GENOMIC DNA]</scope>
    <source>
        <strain evidence="9">DSM 29430</strain>
    </source>
</reference>
<dbReference type="PANTHER" id="PTHR30250:SF10">
    <property type="entry name" value="LIPOPOLYSACCHARIDE BIOSYNTHESIS PROTEIN WZXC"/>
    <property type="match status" value="1"/>
</dbReference>
<evidence type="ECO:0000256" key="7">
    <source>
        <dbReference type="SAM" id="Phobius"/>
    </source>
</evidence>
<keyword evidence="9" id="KW-1185">Reference proteome</keyword>
<name>A0A1N7P6N6_9RHOB</name>
<evidence type="ECO:0000256" key="3">
    <source>
        <dbReference type="ARBA" id="ARBA00022475"/>
    </source>
</evidence>
<keyword evidence="6 7" id="KW-0472">Membrane</keyword>
<keyword evidence="5 7" id="KW-1133">Transmembrane helix</keyword>
<evidence type="ECO:0000313" key="8">
    <source>
        <dbReference type="EMBL" id="SIT06305.1"/>
    </source>
</evidence>
<dbReference type="PANTHER" id="PTHR30250">
    <property type="entry name" value="PST FAMILY PREDICTED COLANIC ACID TRANSPORTER"/>
    <property type="match status" value="1"/>
</dbReference>
<feature type="transmembrane region" description="Helical" evidence="7">
    <location>
        <begin position="414"/>
        <end position="433"/>
    </location>
</feature>
<feature type="transmembrane region" description="Helical" evidence="7">
    <location>
        <begin position="6"/>
        <end position="26"/>
    </location>
</feature>
<gene>
    <name evidence="8" type="ORF">SAMN05421759_11335</name>
</gene>
<feature type="transmembrane region" description="Helical" evidence="7">
    <location>
        <begin position="389"/>
        <end position="408"/>
    </location>
</feature>
<accession>A0A1N7P6N6</accession>
<feature type="transmembrane region" description="Helical" evidence="7">
    <location>
        <begin position="71"/>
        <end position="92"/>
    </location>
</feature>
<evidence type="ECO:0000313" key="9">
    <source>
        <dbReference type="Proteomes" id="UP000186684"/>
    </source>
</evidence>
<dbReference type="Pfam" id="PF13440">
    <property type="entry name" value="Polysacc_synt_3"/>
    <property type="match status" value="1"/>
</dbReference>
<evidence type="ECO:0000256" key="5">
    <source>
        <dbReference type="ARBA" id="ARBA00022989"/>
    </source>
</evidence>